<keyword evidence="2" id="KW-0808">Transferase</keyword>
<dbReference type="PROSITE" id="PS00116">
    <property type="entry name" value="DNA_POLYMERASE_B"/>
    <property type="match status" value="1"/>
</dbReference>
<dbReference type="GO" id="GO:0006261">
    <property type="term" value="P:DNA-templated DNA replication"/>
    <property type="evidence" value="ECO:0007669"/>
    <property type="project" value="TreeGrafter"/>
</dbReference>
<evidence type="ECO:0000256" key="5">
    <source>
        <dbReference type="ARBA" id="ARBA00023125"/>
    </source>
</evidence>
<evidence type="ECO:0000256" key="1">
    <source>
        <dbReference type="ARBA" id="ARBA00012417"/>
    </source>
</evidence>
<keyword evidence="3" id="KW-0548">Nucleotidyltransferase</keyword>
<dbReference type="AlphaFoldDB" id="A0A382P0H4"/>
<feature type="non-terminal residue" evidence="8">
    <location>
        <position position="1"/>
    </location>
</feature>
<dbReference type="Gene3D" id="3.90.1600.10">
    <property type="entry name" value="Palm domain of DNA polymerase"/>
    <property type="match status" value="1"/>
</dbReference>
<gene>
    <name evidence="8" type="ORF">METZ01_LOCUS318959</name>
</gene>
<dbReference type="InterPro" id="IPR023211">
    <property type="entry name" value="DNA_pol_palm_dom_sf"/>
</dbReference>
<name>A0A382P0H4_9ZZZZ</name>
<dbReference type="PANTHER" id="PTHR10322">
    <property type="entry name" value="DNA POLYMERASE CATALYTIC SUBUNIT"/>
    <property type="match status" value="1"/>
</dbReference>
<dbReference type="GO" id="GO:0000166">
    <property type="term" value="F:nucleotide binding"/>
    <property type="evidence" value="ECO:0007669"/>
    <property type="project" value="InterPro"/>
</dbReference>
<dbReference type="InterPro" id="IPR050240">
    <property type="entry name" value="DNA_pol_type-B"/>
</dbReference>
<evidence type="ECO:0000256" key="6">
    <source>
        <dbReference type="ARBA" id="ARBA00049244"/>
    </source>
</evidence>
<protein>
    <recommendedName>
        <fullName evidence="1">DNA-directed DNA polymerase</fullName>
        <ecNumber evidence="1">2.7.7.7</ecNumber>
    </recommendedName>
</protein>
<evidence type="ECO:0000313" key="8">
    <source>
        <dbReference type="EMBL" id="SVC66105.1"/>
    </source>
</evidence>
<evidence type="ECO:0000256" key="3">
    <source>
        <dbReference type="ARBA" id="ARBA00022695"/>
    </source>
</evidence>
<dbReference type="SUPFAM" id="SSF56672">
    <property type="entry name" value="DNA/RNA polymerases"/>
    <property type="match status" value="1"/>
</dbReference>
<feature type="domain" description="DNA-directed DNA polymerase family B multifunctional" evidence="7">
    <location>
        <begin position="2"/>
        <end position="250"/>
    </location>
</feature>
<dbReference type="InterPro" id="IPR017964">
    <property type="entry name" value="DNA-dir_DNA_pol_B_CS"/>
</dbReference>
<evidence type="ECO:0000259" key="7">
    <source>
        <dbReference type="Pfam" id="PF00136"/>
    </source>
</evidence>
<proteinExistence type="predicted"/>
<dbReference type="Pfam" id="PF00136">
    <property type="entry name" value="DNA_pol_B"/>
    <property type="match status" value="1"/>
</dbReference>
<dbReference type="InterPro" id="IPR043502">
    <property type="entry name" value="DNA/RNA_pol_sf"/>
</dbReference>
<dbReference type="GO" id="GO:0003887">
    <property type="term" value="F:DNA-directed DNA polymerase activity"/>
    <property type="evidence" value="ECO:0007669"/>
    <property type="project" value="UniProtKB-KW"/>
</dbReference>
<feature type="non-terminal residue" evidence="8">
    <location>
        <position position="361"/>
    </location>
</feature>
<accession>A0A382P0H4</accession>
<keyword evidence="5" id="KW-0238">DNA-binding</keyword>
<comment type="catalytic activity">
    <reaction evidence="6">
        <text>DNA(n) + a 2'-deoxyribonucleoside 5'-triphosphate = DNA(n+1) + diphosphate</text>
        <dbReference type="Rhea" id="RHEA:22508"/>
        <dbReference type="Rhea" id="RHEA-COMP:17339"/>
        <dbReference type="Rhea" id="RHEA-COMP:17340"/>
        <dbReference type="ChEBI" id="CHEBI:33019"/>
        <dbReference type="ChEBI" id="CHEBI:61560"/>
        <dbReference type="ChEBI" id="CHEBI:173112"/>
        <dbReference type="EC" id="2.7.7.7"/>
    </reaction>
</comment>
<evidence type="ECO:0000256" key="2">
    <source>
        <dbReference type="ARBA" id="ARBA00022679"/>
    </source>
</evidence>
<reference evidence="8" key="1">
    <citation type="submission" date="2018-05" db="EMBL/GenBank/DDBJ databases">
        <authorList>
            <person name="Lanie J.A."/>
            <person name="Ng W.-L."/>
            <person name="Kazmierczak K.M."/>
            <person name="Andrzejewski T.M."/>
            <person name="Davidsen T.M."/>
            <person name="Wayne K.J."/>
            <person name="Tettelin H."/>
            <person name="Glass J.I."/>
            <person name="Rusch D."/>
            <person name="Podicherti R."/>
            <person name="Tsui H.-C.T."/>
            <person name="Winkler M.E."/>
        </authorList>
    </citation>
    <scope>NUCLEOTIDE SEQUENCE</scope>
</reference>
<dbReference type="GO" id="GO:0003677">
    <property type="term" value="F:DNA binding"/>
    <property type="evidence" value="ECO:0007669"/>
    <property type="project" value="UniProtKB-KW"/>
</dbReference>
<dbReference type="Gene3D" id="1.20.1280.300">
    <property type="match status" value="1"/>
</dbReference>
<dbReference type="Gene3D" id="3.40.1820.10">
    <property type="entry name" value="DnaQ-like 3'-5' exonuclease"/>
    <property type="match status" value="1"/>
</dbReference>
<keyword evidence="4" id="KW-0239">DNA-directed DNA polymerase</keyword>
<dbReference type="PANTHER" id="PTHR10322:SF23">
    <property type="entry name" value="DNA POLYMERASE DELTA CATALYTIC SUBUNIT"/>
    <property type="match status" value="1"/>
</dbReference>
<evidence type="ECO:0000256" key="4">
    <source>
        <dbReference type="ARBA" id="ARBA00022932"/>
    </source>
</evidence>
<organism evidence="8">
    <name type="scientific">marine metagenome</name>
    <dbReference type="NCBI Taxonomy" id="408172"/>
    <lineage>
        <taxon>unclassified sequences</taxon>
        <taxon>metagenomes</taxon>
        <taxon>ecological metagenomes</taxon>
    </lineage>
</organism>
<dbReference type="InterPro" id="IPR006134">
    <property type="entry name" value="DNA-dir_DNA_pol_B_multi_dom"/>
</dbReference>
<dbReference type="EMBL" id="UINC01103599">
    <property type="protein sequence ID" value="SVC66105.1"/>
    <property type="molecule type" value="Genomic_DNA"/>
</dbReference>
<dbReference type="EC" id="2.7.7.7" evidence="1"/>
<sequence length="361" mass="42003">PELLEEMYDERVLIKNKMIQHKKELESTSKEDVMTRKKLEYAITAENNNQMAKKIALNSCYGAIGNQYFRYFNRDIAEGITTAGQLSIKWVEKAVNEYMNKLLETDEDYVIAIDTDSIYVTFDALVSKVNPKNPVDFLDTIAKEKLEPMINESYEELASYMNAYDNRMHMGREVIADKAIWTAKKRYILNVHDQEGVRYKTPRLKLMGIETAKSSTPMWCRKKLEQGIKVVMNETEHDVWEFITNAKNEFSKLPIEEISFPRGCQNVKKYSNPASIYNKGTPIHVRGSLLYNNYLSKYNIDKKYPVITNGEKVKFCYLKMPNVINENVISFVNALPKEFELEPYIDYETQFNKSFLEPLGV</sequence>